<keyword evidence="2" id="KW-1185">Reference proteome</keyword>
<organism evidence="1 2">
    <name type="scientific">Luteolibacter flavescens</name>
    <dbReference type="NCBI Taxonomy" id="1859460"/>
    <lineage>
        <taxon>Bacteria</taxon>
        <taxon>Pseudomonadati</taxon>
        <taxon>Verrucomicrobiota</taxon>
        <taxon>Verrucomicrobiia</taxon>
        <taxon>Verrucomicrobiales</taxon>
        <taxon>Verrucomicrobiaceae</taxon>
        <taxon>Luteolibacter</taxon>
    </lineage>
</organism>
<comment type="caution">
    <text evidence="1">The sequence shown here is derived from an EMBL/GenBank/DDBJ whole genome shotgun (WGS) entry which is preliminary data.</text>
</comment>
<reference evidence="1 2" key="1">
    <citation type="submission" date="2022-10" db="EMBL/GenBank/DDBJ databases">
        <title>Luteolibacter flavescens strain MCCC 1K03193, whole genome shotgun sequencing project.</title>
        <authorList>
            <person name="Zhao G."/>
            <person name="Shen L."/>
        </authorList>
    </citation>
    <scope>NUCLEOTIDE SEQUENCE [LARGE SCALE GENOMIC DNA]</scope>
    <source>
        <strain evidence="1 2">MCCC 1K03193</strain>
    </source>
</reference>
<name>A0ABT3FV70_9BACT</name>
<sequence>MTGADFAVTDAAARSTGKHVRVEDGKKARPLYQNRDSKVLSQVSFFTPLHPEHEFDSFVGGFTGGTERRGGKMTRRTQWSYRGVQVTEQLHDYGPGAKHGLQYCQSLFARLPKKVVIVESMAVTSDPSKVKGDDLMKSILASQTTN</sequence>
<dbReference type="Proteomes" id="UP001207930">
    <property type="component" value="Unassembled WGS sequence"/>
</dbReference>
<accession>A0ABT3FV70</accession>
<gene>
    <name evidence="1" type="ORF">OKA04_22280</name>
</gene>
<evidence type="ECO:0000313" key="1">
    <source>
        <dbReference type="EMBL" id="MCW1887480.1"/>
    </source>
</evidence>
<dbReference type="EMBL" id="JAPDDS010000018">
    <property type="protein sequence ID" value="MCW1887480.1"/>
    <property type="molecule type" value="Genomic_DNA"/>
</dbReference>
<dbReference type="RefSeq" id="WP_264503435.1">
    <property type="nucleotide sequence ID" value="NZ_JAPDDS010000018.1"/>
</dbReference>
<evidence type="ECO:0000313" key="2">
    <source>
        <dbReference type="Proteomes" id="UP001207930"/>
    </source>
</evidence>
<proteinExistence type="predicted"/>
<protein>
    <submittedName>
        <fullName evidence="1">Uncharacterized protein</fullName>
    </submittedName>
</protein>